<dbReference type="InterPro" id="IPR000073">
    <property type="entry name" value="AB_hydrolase_1"/>
</dbReference>
<dbReference type="PROSITE" id="PS51318">
    <property type="entry name" value="TAT"/>
    <property type="match status" value="1"/>
</dbReference>
<dbReference type="GO" id="GO:0016020">
    <property type="term" value="C:membrane"/>
    <property type="evidence" value="ECO:0007669"/>
    <property type="project" value="TreeGrafter"/>
</dbReference>
<proteinExistence type="predicted"/>
<dbReference type="EMBL" id="WQMS01000002">
    <property type="protein sequence ID" value="MVO76828.1"/>
    <property type="molecule type" value="Genomic_DNA"/>
</dbReference>
<dbReference type="Pfam" id="PF00561">
    <property type="entry name" value="Abhydrolase_1"/>
    <property type="match status" value="1"/>
</dbReference>
<accession>A0A6I4IXY4</accession>
<organism evidence="2 3">
    <name type="scientific">Sphingomonas horti</name>
    <dbReference type="NCBI Taxonomy" id="2682842"/>
    <lineage>
        <taxon>Bacteria</taxon>
        <taxon>Pseudomonadati</taxon>
        <taxon>Pseudomonadota</taxon>
        <taxon>Alphaproteobacteria</taxon>
        <taxon>Sphingomonadales</taxon>
        <taxon>Sphingomonadaceae</taxon>
        <taxon>Sphingomonas</taxon>
    </lineage>
</organism>
<dbReference type="AlphaFoldDB" id="A0A6I4IXY4"/>
<evidence type="ECO:0000313" key="3">
    <source>
        <dbReference type="Proteomes" id="UP000441389"/>
    </source>
</evidence>
<dbReference type="InterPro" id="IPR006311">
    <property type="entry name" value="TAT_signal"/>
</dbReference>
<feature type="domain" description="AB hydrolase-1" evidence="1">
    <location>
        <begin position="68"/>
        <end position="198"/>
    </location>
</feature>
<sequence length="342" mass="36484">MSTLLPETLTDRRGFVQGAAAIATALAEGGAPALAAAPRVPFPLGPVRQVETGVLSIGYVETGPASGPAVLLFHGWPYAIDAFAEVAPLLAARGYRVIVPHLRGHGSTVFRSAETPRNAQQAALAADGIALMDALKIDRAIVAGFDWGARTADIMAVLWPERCKALVSVSGYLIGSQAGNAKPLPPQAELQWWYQFYFATERGKAGYAANTKAFNQLIWQLASPKWKFDAATFDRSAAVFTNPDHVAIVIHNYRWRLGLAEGEAQYDAVEARLAAMPPVTIPSITMEGDANGAPHPDPVQYRAKFTGPYEHRLITGGIGHNLPQEAPAAFAKAVLDVARLAG</sequence>
<dbReference type="RefSeq" id="WP_157025771.1">
    <property type="nucleotide sequence ID" value="NZ_WQMS01000002.1"/>
</dbReference>
<protein>
    <submittedName>
        <fullName evidence="2">Alpha/beta fold hydrolase</fullName>
    </submittedName>
</protein>
<dbReference type="PRINTS" id="PR00412">
    <property type="entry name" value="EPOXHYDRLASE"/>
</dbReference>
<dbReference type="InterPro" id="IPR000639">
    <property type="entry name" value="Epox_hydrolase-like"/>
</dbReference>
<dbReference type="GO" id="GO:0016787">
    <property type="term" value="F:hydrolase activity"/>
    <property type="evidence" value="ECO:0007669"/>
    <property type="project" value="UniProtKB-KW"/>
</dbReference>
<dbReference type="PANTHER" id="PTHR43798:SF33">
    <property type="entry name" value="HYDROLASE, PUTATIVE (AFU_ORTHOLOGUE AFUA_2G14860)-RELATED"/>
    <property type="match status" value="1"/>
</dbReference>
<name>A0A6I4IXY4_9SPHN</name>
<evidence type="ECO:0000313" key="2">
    <source>
        <dbReference type="EMBL" id="MVO76828.1"/>
    </source>
</evidence>
<dbReference type="InterPro" id="IPR050266">
    <property type="entry name" value="AB_hydrolase_sf"/>
</dbReference>
<comment type="caution">
    <text evidence="2">The sequence shown here is derived from an EMBL/GenBank/DDBJ whole genome shotgun (WGS) entry which is preliminary data.</text>
</comment>
<keyword evidence="3" id="KW-1185">Reference proteome</keyword>
<reference evidence="2 3" key="1">
    <citation type="submission" date="2019-12" db="EMBL/GenBank/DDBJ databases">
        <authorList>
            <person name="Huq M.A."/>
        </authorList>
    </citation>
    <scope>NUCLEOTIDE SEQUENCE [LARGE SCALE GENOMIC DNA]</scope>
    <source>
        <strain evidence="2 3">MAH-20</strain>
    </source>
</reference>
<gene>
    <name evidence="2" type="ORF">GON01_02590</name>
</gene>
<dbReference type="Gene3D" id="3.40.50.1820">
    <property type="entry name" value="alpha/beta hydrolase"/>
    <property type="match status" value="1"/>
</dbReference>
<dbReference type="SUPFAM" id="SSF53474">
    <property type="entry name" value="alpha/beta-Hydrolases"/>
    <property type="match status" value="1"/>
</dbReference>
<evidence type="ECO:0000259" key="1">
    <source>
        <dbReference type="Pfam" id="PF00561"/>
    </source>
</evidence>
<keyword evidence="2" id="KW-0378">Hydrolase</keyword>
<dbReference type="PANTHER" id="PTHR43798">
    <property type="entry name" value="MONOACYLGLYCEROL LIPASE"/>
    <property type="match status" value="1"/>
</dbReference>
<dbReference type="InterPro" id="IPR029058">
    <property type="entry name" value="AB_hydrolase_fold"/>
</dbReference>
<dbReference type="Proteomes" id="UP000441389">
    <property type="component" value="Unassembled WGS sequence"/>
</dbReference>